<dbReference type="AlphaFoldDB" id="A0A4S8M190"/>
<protein>
    <submittedName>
        <fullName evidence="2">Uncharacterized protein</fullName>
    </submittedName>
</protein>
<gene>
    <name evidence="2" type="ORF">K435DRAFT_859097</name>
</gene>
<dbReference type="EMBL" id="ML179190">
    <property type="protein sequence ID" value="THU95832.1"/>
    <property type="molecule type" value="Genomic_DNA"/>
</dbReference>
<organism evidence="2 3">
    <name type="scientific">Dendrothele bispora (strain CBS 962.96)</name>
    <dbReference type="NCBI Taxonomy" id="1314807"/>
    <lineage>
        <taxon>Eukaryota</taxon>
        <taxon>Fungi</taxon>
        <taxon>Dikarya</taxon>
        <taxon>Basidiomycota</taxon>
        <taxon>Agaricomycotina</taxon>
        <taxon>Agaricomycetes</taxon>
        <taxon>Agaricomycetidae</taxon>
        <taxon>Agaricales</taxon>
        <taxon>Agaricales incertae sedis</taxon>
        <taxon>Dendrothele</taxon>
    </lineage>
</organism>
<reference evidence="2 3" key="1">
    <citation type="journal article" date="2019" name="Nat. Ecol. Evol.">
        <title>Megaphylogeny resolves global patterns of mushroom evolution.</title>
        <authorList>
            <person name="Varga T."/>
            <person name="Krizsan K."/>
            <person name="Foldi C."/>
            <person name="Dima B."/>
            <person name="Sanchez-Garcia M."/>
            <person name="Sanchez-Ramirez S."/>
            <person name="Szollosi G.J."/>
            <person name="Szarkandi J.G."/>
            <person name="Papp V."/>
            <person name="Albert L."/>
            <person name="Andreopoulos W."/>
            <person name="Angelini C."/>
            <person name="Antonin V."/>
            <person name="Barry K.W."/>
            <person name="Bougher N.L."/>
            <person name="Buchanan P."/>
            <person name="Buyck B."/>
            <person name="Bense V."/>
            <person name="Catcheside P."/>
            <person name="Chovatia M."/>
            <person name="Cooper J."/>
            <person name="Damon W."/>
            <person name="Desjardin D."/>
            <person name="Finy P."/>
            <person name="Geml J."/>
            <person name="Haridas S."/>
            <person name="Hughes K."/>
            <person name="Justo A."/>
            <person name="Karasinski D."/>
            <person name="Kautmanova I."/>
            <person name="Kiss B."/>
            <person name="Kocsube S."/>
            <person name="Kotiranta H."/>
            <person name="LaButti K.M."/>
            <person name="Lechner B.E."/>
            <person name="Liimatainen K."/>
            <person name="Lipzen A."/>
            <person name="Lukacs Z."/>
            <person name="Mihaltcheva S."/>
            <person name="Morgado L.N."/>
            <person name="Niskanen T."/>
            <person name="Noordeloos M.E."/>
            <person name="Ohm R.A."/>
            <person name="Ortiz-Santana B."/>
            <person name="Ovrebo C."/>
            <person name="Racz N."/>
            <person name="Riley R."/>
            <person name="Savchenko A."/>
            <person name="Shiryaev A."/>
            <person name="Soop K."/>
            <person name="Spirin V."/>
            <person name="Szebenyi C."/>
            <person name="Tomsovsky M."/>
            <person name="Tulloss R.E."/>
            <person name="Uehling J."/>
            <person name="Grigoriev I.V."/>
            <person name="Vagvolgyi C."/>
            <person name="Papp T."/>
            <person name="Martin F.M."/>
            <person name="Miettinen O."/>
            <person name="Hibbett D.S."/>
            <person name="Nagy L.G."/>
        </authorList>
    </citation>
    <scope>NUCLEOTIDE SEQUENCE [LARGE SCALE GENOMIC DNA]</scope>
    <source>
        <strain evidence="2 3">CBS 962.96</strain>
    </source>
</reference>
<name>A0A4S8M190_DENBC</name>
<sequence>MPRLKRRNSDTGYKPPESIRKKFKQAHPSPEPETLQESSTHPNFDDEFDNPLNIPNSRIPGSPCFEDDEPLPFVHISPLASNPTTPHRQAGPSTIPDSSPMIPSPAVLRGRP</sequence>
<accession>A0A4S8M190</accession>
<evidence type="ECO:0000313" key="3">
    <source>
        <dbReference type="Proteomes" id="UP000297245"/>
    </source>
</evidence>
<feature type="region of interest" description="Disordered" evidence="1">
    <location>
        <begin position="1"/>
        <end position="112"/>
    </location>
</feature>
<feature type="compositionally biased region" description="Polar residues" evidence="1">
    <location>
        <begin position="79"/>
        <end position="97"/>
    </location>
</feature>
<dbReference type="Proteomes" id="UP000297245">
    <property type="component" value="Unassembled WGS sequence"/>
</dbReference>
<proteinExistence type="predicted"/>
<keyword evidence="3" id="KW-1185">Reference proteome</keyword>
<evidence type="ECO:0000313" key="2">
    <source>
        <dbReference type="EMBL" id="THU95832.1"/>
    </source>
</evidence>
<evidence type="ECO:0000256" key="1">
    <source>
        <dbReference type="SAM" id="MobiDB-lite"/>
    </source>
</evidence>